<keyword evidence="2" id="KW-1185">Reference proteome</keyword>
<protein>
    <submittedName>
        <fullName evidence="1">Uncharacterized protein</fullName>
    </submittedName>
</protein>
<sequence length="163" mass="18391">MTAIEASLQSMDEEIGFRPWGIPRRVGSMVAHSIVAIWPRLAHGGFYVTLCDCAFSLECCDSRTTDIRKARPTLGNLRCDPKLAHQGRLRWDRLGPTRIIHEPYARWATGRHILAYGRRPVEYMQRTLARRGQCSNSSFGIKAPVHQVIMQPPPQAKCHAQSA</sequence>
<accession>A0A4Y7TJ48</accession>
<dbReference type="AlphaFoldDB" id="A0A4Y7TJ48"/>
<evidence type="ECO:0000313" key="1">
    <source>
        <dbReference type="EMBL" id="TEB34196.1"/>
    </source>
</evidence>
<evidence type="ECO:0000313" key="2">
    <source>
        <dbReference type="Proteomes" id="UP000298030"/>
    </source>
</evidence>
<proteinExistence type="predicted"/>
<dbReference type="EMBL" id="QPFP01000010">
    <property type="protein sequence ID" value="TEB34196.1"/>
    <property type="molecule type" value="Genomic_DNA"/>
</dbReference>
<dbReference type="Proteomes" id="UP000298030">
    <property type="component" value="Unassembled WGS sequence"/>
</dbReference>
<reference evidence="1 2" key="1">
    <citation type="journal article" date="2019" name="Nat. Ecol. Evol.">
        <title>Megaphylogeny resolves global patterns of mushroom evolution.</title>
        <authorList>
            <person name="Varga T."/>
            <person name="Krizsan K."/>
            <person name="Foldi C."/>
            <person name="Dima B."/>
            <person name="Sanchez-Garcia M."/>
            <person name="Sanchez-Ramirez S."/>
            <person name="Szollosi G.J."/>
            <person name="Szarkandi J.G."/>
            <person name="Papp V."/>
            <person name="Albert L."/>
            <person name="Andreopoulos W."/>
            <person name="Angelini C."/>
            <person name="Antonin V."/>
            <person name="Barry K.W."/>
            <person name="Bougher N.L."/>
            <person name="Buchanan P."/>
            <person name="Buyck B."/>
            <person name="Bense V."/>
            <person name="Catcheside P."/>
            <person name="Chovatia M."/>
            <person name="Cooper J."/>
            <person name="Damon W."/>
            <person name="Desjardin D."/>
            <person name="Finy P."/>
            <person name="Geml J."/>
            <person name="Haridas S."/>
            <person name="Hughes K."/>
            <person name="Justo A."/>
            <person name="Karasinski D."/>
            <person name="Kautmanova I."/>
            <person name="Kiss B."/>
            <person name="Kocsube S."/>
            <person name="Kotiranta H."/>
            <person name="LaButti K.M."/>
            <person name="Lechner B.E."/>
            <person name="Liimatainen K."/>
            <person name="Lipzen A."/>
            <person name="Lukacs Z."/>
            <person name="Mihaltcheva S."/>
            <person name="Morgado L.N."/>
            <person name="Niskanen T."/>
            <person name="Noordeloos M.E."/>
            <person name="Ohm R.A."/>
            <person name="Ortiz-Santana B."/>
            <person name="Ovrebo C."/>
            <person name="Racz N."/>
            <person name="Riley R."/>
            <person name="Savchenko A."/>
            <person name="Shiryaev A."/>
            <person name="Soop K."/>
            <person name="Spirin V."/>
            <person name="Szebenyi C."/>
            <person name="Tomsovsky M."/>
            <person name="Tulloss R.E."/>
            <person name="Uehling J."/>
            <person name="Grigoriev I.V."/>
            <person name="Vagvolgyi C."/>
            <person name="Papp T."/>
            <person name="Martin F.M."/>
            <person name="Miettinen O."/>
            <person name="Hibbett D.S."/>
            <person name="Nagy L.G."/>
        </authorList>
    </citation>
    <scope>NUCLEOTIDE SEQUENCE [LARGE SCALE GENOMIC DNA]</scope>
    <source>
        <strain evidence="1 2">FP101781</strain>
    </source>
</reference>
<gene>
    <name evidence="1" type="ORF">FA13DRAFT_1729685</name>
</gene>
<organism evidence="1 2">
    <name type="scientific">Coprinellus micaceus</name>
    <name type="common">Glistening ink-cap mushroom</name>
    <name type="synonym">Coprinus micaceus</name>
    <dbReference type="NCBI Taxonomy" id="71717"/>
    <lineage>
        <taxon>Eukaryota</taxon>
        <taxon>Fungi</taxon>
        <taxon>Dikarya</taxon>
        <taxon>Basidiomycota</taxon>
        <taxon>Agaricomycotina</taxon>
        <taxon>Agaricomycetes</taxon>
        <taxon>Agaricomycetidae</taxon>
        <taxon>Agaricales</taxon>
        <taxon>Agaricineae</taxon>
        <taxon>Psathyrellaceae</taxon>
        <taxon>Coprinellus</taxon>
    </lineage>
</organism>
<name>A0A4Y7TJ48_COPMI</name>
<comment type="caution">
    <text evidence="1">The sequence shown here is derived from an EMBL/GenBank/DDBJ whole genome shotgun (WGS) entry which is preliminary data.</text>
</comment>